<keyword evidence="2" id="KW-0808">Transferase</keyword>
<comment type="caution">
    <text evidence="2">The sequence shown here is derived from an EMBL/GenBank/DDBJ whole genome shotgun (WGS) entry which is preliminary data.</text>
</comment>
<evidence type="ECO:0000313" key="3">
    <source>
        <dbReference type="Proteomes" id="UP000076881"/>
    </source>
</evidence>
<dbReference type="Proteomes" id="UP000076881">
    <property type="component" value="Unassembled WGS sequence"/>
</dbReference>
<reference evidence="2 3" key="1">
    <citation type="journal article" date="2016" name="Genome Biol. Evol.">
        <title>Divergent and convergent evolution of fungal pathogenicity.</title>
        <authorList>
            <person name="Shang Y."/>
            <person name="Xiao G."/>
            <person name="Zheng P."/>
            <person name="Cen K."/>
            <person name="Zhan S."/>
            <person name="Wang C."/>
        </authorList>
    </citation>
    <scope>NUCLEOTIDE SEQUENCE [LARGE SCALE GENOMIC DNA]</scope>
    <source>
        <strain evidence="2 3">RCEF 1005</strain>
    </source>
</reference>
<dbReference type="GO" id="GO:0004103">
    <property type="term" value="F:choline kinase activity"/>
    <property type="evidence" value="ECO:0007669"/>
    <property type="project" value="TreeGrafter"/>
</dbReference>
<evidence type="ECO:0000313" key="2">
    <source>
        <dbReference type="EMBL" id="OAA76173.1"/>
    </source>
</evidence>
<accession>A0A168G8L8</accession>
<dbReference type="EMBL" id="AZHF01000004">
    <property type="protein sequence ID" value="OAA76173.1"/>
    <property type="molecule type" value="Genomic_DNA"/>
</dbReference>
<dbReference type="STRING" id="1081108.A0A168G8L8"/>
<dbReference type="SUPFAM" id="SSF56112">
    <property type="entry name" value="Protein kinase-like (PK-like)"/>
    <property type="match status" value="1"/>
</dbReference>
<keyword evidence="2" id="KW-0418">Kinase</keyword>
<dbReference type="Gene3D" id="3.30.200.20">
    <property type="entry name" value="Phosphorylase Kinase, domain 1"/>
    <property type="match status" value="1"/>
</dbReference>
<keyword evidence="3" id="KW-1185">Reference proteome</keyword>
<dbReference type="GO" id="GO:0005737">
    <property type="term" value="C:cytoplasm"/>
    <property type="evidence" value="ECO:0007669"/>
    <property type="project" value="TreeGrafter"/>
</dbReference>
<dbReference type="PANTHER" id="PTHR22603:SF93">
    <property type="entry name" value="RE24176P"/>
    <property type="match status" value="1"/>
</dbReference>
<dbReference type="InterPro" id="IPR011009">
    <property type="entry name" value="Kinase-like_dom_sf"/>
</dbReference>
<organism evidence="2 3">
    <name type="scientific">Akanthomyces lecanii RCEF 1005</name>
    <dbReference type="NCBI Taxonomy" id="1081108"/>
    <lineage>
        <taxon>Eukaryota</taxon>
        <taxon>Fungi</taxon>
        <taxon>Dikarya</taxon>
        <taxon>Ascomycota</taxon>
        <taxon>Pezizomycotina</taxon>
        <taxon>Sordariomycetes</taxon>
        <taxon>Hypocreomycetidae</taxon>
        <taxon>Hypocreales</taxon>
        <taxon>Cordycipitaceae</taxon>
        <taxon>Akanthomyces</taxon>
        <taxon>Cordyceps confragosa</taxon>
    </lineage>
</organism>
<name>A0A168G8L8_CORDF</name>
<dbReference type="Pfam" id="PF01633">
    <property type="entry name" value="Choline_kinase"/>
    <property type="match status" value="1"/>
</dbReference>
<sequence>MVTCTQIPVTMPSDSSTLPNSTIHAIIGAILPLEWPSVDPCALLVTHHTGYANTNCVVARPSPLSTTPKEPLQVFLKINGELDGEIAVFKHLVPDKHEEAQLCHDYGQSGRGAKMYGFFQTSDGAYGRVDEFLDARTLTPKDVEDEATRADVARAQAAFHALKTRRERKPVAEYYDALTGELARYRGMEKLKRVGQGAGVPVDDVIDYDFVSRIGRIVARLEGMRARKAWCIHDVQYMNTMLRTSTDALAPSPRRVVLIDFEFVLQNYRGVDIGGHFLHKLFQWFDASSKLTGARPYSAEERAHYCRVYAEQWNAETGDGDGGEEVGKEAELGYMLAIAFEVHNMMNYMEGEGEEDGMEMEALRMLFGEFVRQYERLGLEE</sequence>
<dbReference type="GO" id="GO:0006646">
    <property type="term" value="P:phosphatidylethanolamine biosynthetic process"/>
    <property type="evidence" value="ECO:0007669"/>
    <property type="project" value="TreeGrafter"/>
</dbReference>
<proteinExistence type="inferred from homology"/>
<dbReference type="AlphaFoldDB" id="A0A168G8L8"/>
<dbReference type="OrthoDB" id="3649325at2759"/>
<comment type="similarity">
    <text evidence="1">Belongs to the choline/ethanolamine kinase family.</text>
</comment>
<protein>
    <submittedName>
        <fullName evidence="2">Choline/ethanolamine kinase</fullName>
    </submittedName>
</protein>
<dbReference type="GO" id="GO:0004305">
    <property type="term" value="F:ethanolamine kinase activity"/>
    <property type="evidence" value="ECO:0007669"/>
    <property type="project" value="TreeGrafter"/>
</dbReference>
<dbReference type="Gene3D" id="3.90.1200.10">
    <property type="match status" value="1"/>
</dbReference>
<gene>
    <name evidence="2" type="ORF">LEL_05857</name>
</gene>
<evidence type="ECO:0000256" key="1">
    <source>
        <dbReference type="ARBA" id="ARBA00038211"/>
    </source>
</evidence>
<dbReference type="PANTHER" id="PTHR22603">
    <property type="entry name" value="CHOLINE/ETHANOALAMINE KINASE"/>
    <property type="match status" value="1"/>
</dbReference>